<reference evidence="2" key="1">
    <citation type="journal article" date="2019" name="Int. J. Syst. Evol. Microbiol.">
        <title>The Global Catalogue of Microorganisms (GCM) 10K type strain sequencing project: providing services to taxonomists for standard genome sequencing and annotation.</title>
        <authorList>
            <consortium name="The Broad Institute Genomics Platform"/>
            <consortium name="The Broad Institute Genome Sequencing Center for Infectious Disease"/>
            <person name="Wu L."/>
            <person name="Ma J."/>
        </authorList>
    </citation>
    <scope>NUCLEOTIDE SEQUENCE [LARGE SCALE GENOMIC DNA]</scope>
    <source>
        <strain evidence="2">IBRC-M 10906</strain>
    </source>
</reference>
<organism evidence="1 2">
    <name type="scientific">Prauserella oleivorans</name>
    <dbReference type="NCBI Taxonomy" id="1478153"/>
    <lineage>
        <taxon>Bacteria</taxon>
        <taxon>Bacillati</taxon>
        <taxon>Actinomycetota</taxon>
        <taxon>Actinomycetes</taxon>
        <taxon>Pseudonocardiales</taxon>
        <taxon>Pseudonocardiaceae</taxon>
        <taxon>Prauserella</taxon>
    </lineage>
</organism>
<accession>A0ABW5WFW7</accession>
<dbReference type="RefSeq" id="WP_377394536.1">
    <property type="nucleotide sequence ID" value="NZ_JBHSAN010000052.1"/>
</dbReference>
<evidence type="ECO:0008006" key="3">
    <source>
        <dbReference type="Google" id="ProtNLM"/>
    </source>
</evidence>
<proteinExistence type="predicted"/>
<sequence>MGQGKRTGMRHYAKTSWWSGRARALCGITWDAGEWEDSSWFSTDPICPTCKRLRKEGKRR</sequence>
<dbReference type="Proteomes" id="UP001597478">
    <property type="component" value="Unassembled WGS sequence"/>
</dbReference>
<protein>
    <recommendedName>
        <fullName evidence="3">Zinc-ribbon domain-containing protein</fullName>
    </recommendedName>
</protein>
<evidence type="ECO:0000313" key="1">
    <source>
        <dbReference type="EMBL" id="MFD2802366.1"/>
    </source>
</evidence>
<name>A0ABW5WFW7_9PSEU</name>
<comment type="caution">
    <text evidence="1">The sequence shown here is derived from an EMBL/GenBank/DDBJ whole genome shotgun (WGS) entry which is preliminary data.</text>
</comment>
<evidence type="ECO:0000313" key="2">
    <source>
        <dbReference type="Proteomes" id="UP001597478"/>
    </source>
</evidence>
<dbReference type="EMBL" id="JBHUOF010000048">
    <property type="protein sequence ID" value="MFD2802366.1"/>
    <property type="molecule type" value="Genomic_DNA"/>
</dbReference>
<keyword evidence="2" id="KW-1185">Reference proteome</keyword>
<gene>
    <name evidence="1" type="ORF">ACFS2C_23535</name>
</gene>